<dbReference type="EMBL" id="DVNC01000053">
    <property type="protein sequence ID" value="HIU54003.1"/>
    <property type="molecule type" value="Genomic_DNA"/>
</dbReference>
<name>A0A9D1M5M5_9PROT</name>
<reference evidence="2" key="1">
    <citation type="submission" date="2020-10" db="EMBL/GenBank/DDBJ databases">
        <authorList>
            <person name="Gilroy R."/>
        </authorList>
    </citation>
    <scope>NUCLEOTIDE SEQUENCE</scope>
    <source>
        <strain evidence="2">ChiW3-316</strain>
    </source>
</reference>
<reference evidence="2" key="2">
    <citation type="journal article" date="2021" name="PeerJ">
        <title>Extensive microbial diversity within the chicken gut microbiome revealed by metagenomics and culture.</title>
        <authorList>
            <person name="Gilroy R."/>
            <person name="Ravi A."/>
            <person name="Getino M."/>
            <person name="Pursley I."/>
            <person name="Horton D.L."/>
            <person name="Alikhan N.F."/>
            <person name="Baker D."/>
            <person name="Gharbi K."/>
            <person name="Hall N."/>
            <person name="Watson M."/>
            <person name="Adriaenssens E.M."/>
            <person name="Foster-Nyarko E."/>
            <person name="Jarju S."/>
            <person name="Secka A."/>
            <person name="Antonio M."/>
            <person name="Oren A."/>
            <person name="Chaudhuri R.R."/>
            <person name="La Ragione R."/>
            <person name="Hildebrand F."/>
            <person name="Pallen M.J."/>
        </authorList>
    </citation>
    <scope>NUCLEOTIDE SEQUENCE</scope>
    <source>
        <strain evidence="2">ChiW3-316</strain>
    </source>
</reference>
<evidence type="ECO:0000313" key="2">
    <source>
        <dbReference type="EMBL" id="HIU54003.1"/>
    </source>
</evidence>
<dbReference type="AlphaFoldDB" id="A0A9D1M5M5"/>
<accession>A0A9D1M5M5</accession>
<comment type="caution">
    <text evidence="2">The sequence shown here is derived from an EMBL/GenBank/DDBJ whole genome shotgun (WGS) entry which is preliminary data.</text>
</comment>
<feature type="coiled-coil region" evidence="1">
    <location>
        <begin position="85"/>
        <end position="133"/>
    </location>
</feature>
<sequence>MVSSISSTTNKDENGISSWEKTVQDVNDIDEKFSTARDMGYTRLNYARVTTIGSLAEYDSVDYYKIQVQSNGKLSISLRGTQGDEEEKVLDLSEYEEKLNELKKLTDPEGWAKEQEEKKAAEANQKLLELTAKGFQLQVYTVKNGKEVLVGDSEAEKGSKTYEAMKEILSGDYRAKKGTYYIKVSRDDTVDSKEEMPYALQIMQGDSYKHDYVMKEQVSEDTTNKKNTNVPTSSTDGALSGANAMMIQAARYQTTAQMLEVGYQNLASIYSSGSTTTVGALSVSKLS</sequence>
<evidence type="ECO:0000313" key="3">
    <source>
        <dbReference type="Proteomes" id="UP000824107"/>
    </source>
</evidence>
<proteinExistence type="predicted"/>
<organism evidence="2 3">
    <name type="scientific">Candidatus Scatocola faecipullorum</name>
    <dbReference type="NCBI Taxonomy" id="2840917"/>
    <lineage>
        <taxon>Bacteria</taxon>
        <taxon>Pseudomonadati</taxon>
        <taxon>Pseudomonadota</taxon>
        <taxon>Alphaproteobacteria</taxon>
        <taxon>Rhodospirillales</taxon>
        <taxon>Rhodospirillaceae</taxon>
        <taxon>Rhodospirillaceae incertae sedis</taxon>
        <taxon>Candidatus Scatocola</taxon>
    </lineage>
</organism>
<dbReference type="Proteomes" id="UP000824107">
    <property type="component" value="Unassembled WGS sequence"/>
</dbReference>
<keyword evidence="1" id="KW-0175">Coiled coil</keyword>
<protein>
    <submittedName>
        <fullName evidence="2">Uncharacterized protein</fullName>
    </submittedName>
</protein>
<evidence type="ECO:0000256" key="1">
    <source>
        <dbReference type="SAM" id="Coils"/>
    </source>
</evidence>
<gene>
    <name evidence="2" type="ORF">IAD20_08000</name>
</gene>
<dbReference type="Gene3D" id="2.60.120.380">
    <property type="match status" value="1"/>
</dbReference>